<dbReference type="Proteomes" id="UP000288805">
    <property type="component" value="Unassembled WGS sequence"/>
</dbReference>
<evidence type="ECO:0000313" key="2">
    <source>
        <dbReference type="EMBL" id="RVW59222.1"/>
    </source>
</evidence>
<gene>
    <name evidence="2" type="ORF">CK203_111097</name>
</gene>
<protein>
    <submittedName>
        <fullName evidence="2">Uncharacterized protein</fullName>
    </submittedName>
</protein>
<dbReference type="AlphaFoldDB" id="A0A438FGY4"/>
<feature type="compositionally biased region" description="Pro residues" evidence="1">
    <location>
        <begin position="151"/>
        <end position="163"/>
    </location>
</feature>
<proteinExistence type="predicted"/>
<feature type="region of interest" description="Disordered" evidence="1">
    <location>
        <begin position="192"/>
        <end position="211"/>
    </location>
</feature>
<evidence type="ECO:0000256" key="1">
    <source>
        <dbReference type="SAM" id="MobiDB-lite"/>
    </source>
</evidence>
<name>A0A438FGY4_VITVI</name>
<comment type="caution">
    <text evidence="2">The sequence shown here is derived from an EMBL/GenBank/DDBJ whole genome shotgun (WGS) entry which is preliminary data.</text>
</comment>
<accession>A0A438FGY4</accession>
<feature type="region of interest" description="Disordered" evidence="1">
    <location>
        <begin position="226"/>
        <end position="248"/>
    </location>
</feature>
<sequence>MKKWHDQLISNKEFQEGKEFYCMTQDSISFLGSSSQAAKASLAHECHFAAQEPHFAAAKRLRSSKALISQQKSHSAGYFAIAKAILAHVCHFAAQYIHFASCETHCELRPNFGNPKWREPEGQVFLSLSRKKSLRKEPVPDPVSEPSQPRAVPPPVKPVPPKPPARRYLTRPSPVPTPVPRRFLANSASGAISGAASKPQEPQPPLPSPKFHEIALEEVIRRPMLTQPPIEGNLDCRARHSTPSYALT</sequence>
<evidence type="ECO:0000313" key="3">
    <source>
        <dbReference type="Proteomes" id="UP000288805"/>
    </source>
</evidence>
<reference evidence="2 3" key="1">
    <citation type="journal article" date="2018" name="PLoS Genet.">
        <title>Population sequencing reveals clonal diversity and ancestral inbreeding in the grapevine cultivar Chardonnay.</title>
        <authorList>
            <person name="Roach M.J."/>
            <person name="Johnson D.L."/>
            <person name="Bohlmann J."/>
            <person name="van Vuuren H.J."/>
            <person name="Jones S.J."/>
            <person name="Pretorius I.S."/>
            <person name="Schmidt S.A."/>
            <person name="Borneman A.R."/>
        </authorList>
    </citation>
    <scope>NUCLEOTIDE SEQUENCE [LARGE SCALE GENOMIC DNA]</scope>
    <source>
        <strain evidence="3">cv. Chardonnay</strain>
        <tissue evidence="2">Leaf</tissue>
    </source>
</reference>
<dbReference type="EMBL" id="QGNW01000902">
    <property type="protein sequence ID" value="RVW59222.1"/>
    <property type="molecule type" value="Genomic_DNA"/>
</dbReference>
<organism evidence="2 3">
    <name type="scientific">Vitis vinifera</name>
    <name type="common">Grape</name>
    <dbReference type="NCBI Taxonomy" id="29760"/>
    <lineage>
        <taxon>Eukaryota</taxon>
        <taxon>Viridiplantae</taxon>
        <taxon>Streptophyta</taxon>
        <taxon>Embryophyta</taxon>
        <taxon>Tracheophyta</taxon>
        <taxon>Spermatophyta</taxon>
        <taxon>Magnoliopsida</taxon>
        <taxon>eudicotyledons</taxon>
        <taxon>Gunneridae</taxon>
        <taxon>Pentapetalae</taxon>
        <taxon>rosids</taxon>
        <taxon>Vitales</taxon>
        <taxon>Vitaceae</taxon>
        <taxon>Viteae</taxon>
        <taxon>Vitis</taxon>
    </lineage>
</organism>
<feature type="region of interest" description="Disordered" evidence="1">
    <location>
        <begin position="128"/>
        <end position="182"/>
    </location>
</feature>